<organism evidence="1 2">
    <name type="scientific">Hymenobacter gelipurpurascens</name>
    <dbReference type="NCBI Taxonomy" id="89968"/>
    <lineage>
        <taxon>Bacteria</taxon>
        <taxon>Pseudomonadati</taxon>
        <taxon>Bacteroidota</taxon>
        <taxon>Cytophagia</taxon>
        <taxon>Cytophagales</taxon>
        <taxon>Hymenobacteraceae</taxon>
        <taxon>Hymenobacter</taxon>
    </lineage>
</organism>
<dbReference type="EMBL" id="FYEW01000002">
    <property type="protein sequence ID" value="SNC75785.1"/>
    <property type="molecule type" value="Genomic_DNA"/>
</dbReference>
<evidence type="ECO:0000313" key="2">
    <source>
        <dbReference type="Proteomes" id="UP000198131"/>
    </source>
</evidence>
<dbReference type="AlphaFoldDB" id="A0A212UC19"/>
<sequence>MKQLKVLAAFFATSFVLLTGCQKEIDSSVKPATASQSSNLSVSDAREKLEQMRASMPAGFDAKLKQHSALLLKNDPQYRDMARRALGLEATTCDDNTLVNQWLGKELSDWKGAGYYVNYTAMLDVPTYDALLFENSSANQTFGPNGEYTQRLTKTFKDLQRFWNIQSSDIVLAAMHGSTLRDRNKLIRTYEAGFGLNEEDAVYYADLVLLILQAFPELRNGDHPIFTFNAFAQEGFEFPPYGTIPSKIIMGDGIMQAYTGIGFGDVAPQAILAHEFGHQIQFQLNLFGDDNTPEATRRTELMADAYSAYFLSHSRGAAMQWKRVQQFLQVFFNIGDCSFNSTGHHGTPTQRMAAAEWGYNLANNAQKQGHILTSQEFTKLFEAQLPVLVKK</sequence>
<evidence type="ECO:0000313" key="1">
    <source>
        <dbReference type="EMBL" id="SNC75785.1"/>
    </source>
</evidence>
<reference evidence="2" key="1">
    <citation type="submission" date="2017-06" db="EMBL/GenBank/DDBJ databases">
        <authorList>
            <person name="Varghese N."/>
            <person name="Submissions S."/>
        </authorList>
    </citation>
    <scope>NUCLEOTIDE SEQUENCE [LARGE SCALE GENOMIC DNA]</scope>
    <source>
        <strain evidence="2">DSM 11116</strain>
    </source>
</reference>
<dbReference type="PROSITE" id="PS51257">
    <property type="entry name" value="PROKAR_LIPOPROTEIN"/>
    <property type="match status" value="1"/>
</dbReference>
<dbReference type="Proteomes" id="UP000198131">
    <property type="component" value="Unassembled WGS sequence"/>
</dbReference>
<name>A0A212UC19_9BACT</name>
<gene>
    <name evidence="1" type="ORF">SAMN06265337_3053</name>
</gene>
<keyword evidence="2" id="KW-1185">Reference proteome</keyword>
<proteinExistence type="predicted"/>
<accession>A0A212UC19</accession>
<protein>
    <submittedName>
        <fullName evidence="1">Uncharacterized protein</fullName>
    </submittedName>
</protein>